<accession>A0A0B6AWJ6</accession>
<dbReference type="PANTHER" id="PTHR30204:SF82">
    <property type="entry name" value="TRANSCRIPTIONAL REGULATOR, MERR FAMILY"/>
    <property type="match status" value="1"/>
</dbReference>
<proteinExistence type="predicted"/>
<dbReference type="InterPro" id="IPR009061">
    <property type="entry name" value="DNA-bd_dom_put_sf"/>
</dbReference>
<dbReference type="PROSITE" id="PS00552">
    <property type="entry name" value="HTH_MERR_1"/>
    <property type="match status" value="1"/>
</dbReference>
<reference evidence="2 3" key="1">
    <citation type="journal article" date="2015" name="Genome Announc.">
        <title>Complete genome sequences for 35 biothreat assay-relevant bacillus species.</title>
        <authorList>
            <person name="Johnson S.L."/>
            <person name="Daligault H.E."/>
            <person name="Davenport K.W."/>
            <person name="Jaissle J."/>
            <person name="Frey K.G."/>
            <person name="Ladner J.T."/>
            <person name="Broomall S.M."/>
            <person name="Bishop-Lilly K.A."/>
            <person name="Bruce D.C."/>
            <person name="Gibbons H.S."/>
            <person name="Coyne S.R."/>
            <person name="Lo C.C."/>
            <person name="Meincke L."/>
            <person name="Munk A.C."/>
            <person name="Koroleva G.I."/>
            <person name="Rosenzweig C.N."/>
            <person name="Palacios G.F."/>
            <person name="Redden C.L."/>
            <person name="Minogue T.D."/>
            <person name="Chain P.S."/>
        </authorList>
    </citation>
    <scope>NUCLEOTIDE SEQUENCE [LARGE SCALE GENOMIC DNA]</scope>
    <source>
        <strain evidence="3">ATCC 14581 / DSM 32 / JCM 2506 / NBRC 15308 / NCIMB 9376 / NCTC 10342 / NRRL B-14308 / VKM B-512</strain>
    </source>
</reference>
<evidence type="ECO:0000313" key="3">
    <source>
        <dbReference type="Proteomes" id="UP000031829"/>
    </source>
</evidence>
<keyword evidence="1" id="KW-0238">DNA-binding</keyword>
<name>A0A0B6AWJ6_PRIM2</name>
<dbReference type="GO" id="GO:0003677">
    <property type="term" value="F:DNA binding"/>
    <property type="evidence" value="ECO:0007669"/>
    <property type="project" value="UniProtKB-KW"/>
</dbReference>
<dbReference type="Proteomes" id="UP000031829">
    <property type="component" value="Chromosome"/>
</dbReference>
<gene>
    <name evidence="2" type="ORF">BG04_200</name>
</gene>
<dbReference type="EMBL" id="CP009920">
    <property type="protein sequence ID" value="AJI25058.1"/>
    <property type="molecule type" value="Genomic_DNA"/>
</dbReference>
<dbReference type="CDD" id="cd01109">
    <property type="entry name" value="HTH_YyaN"/>
    <property type="match status" value="1"/>
</dbReference>
<dbReference type="PRINTS" id="PR00040">
    <property type="entry name" value="HTHMERR"/>
</dbReference>
<dbReference type="InterPro" id="IPR000551">
    <property type="entry name" value="MerR-type_HTH_dom"/>
</dbReference>
<dbReference type="InterPro" id="IPR047057">
    <property type="entry name" value="MerR_fam"/>
</dbReference>
<dbReference type="PATRIC" id="fig|592022.4.peg.3268"/>
<dbReference type="GO" id="GO:0003700">
    <property type="term" value="F:DNA-binding transcription factor activity"/>
    <property type="evidence" value="ECO:0007669"/>
    <property type="project" value="InterPro"/>
</dbReference>
<dbReference type="SMART" id="SM00422">
    <property type="entry name" value="HTH_MERR"/>
    <property type="match status" value="1"/>
</dbReference>
<dbReference type="GeneID" id="93643718"/>
<organism evidence="2 3">
    <name type="scientific">Priestia megaterium (strain ATCC 14581 / DSM 32 / CCUG 1817 / JCM 2506 / NBRC 15308 / NCIMB 9376 / NCTC 10342 / NRRL B-14308 / VKM B-512 / Ford 19)</name>
    <name type="common">Bacillus megaterium</name>
    <dbReference type="NCBI Taxonomy" id="1348623"/>
    <lineage>
        <taxon>Bacteria</taxon>
        <taxon>Bacillati</taxon>
        <taxon>Bacillota</taxon>
        <taxon>Bacilli</taxon>
        <taxon>Bacillales</taxon>
        <taxon>Bacillaceae</taxon>
        <taxon>Priestia</taxon>
    </lineage>
</organism>
<dbReference type="AlphaFoldDB" id="A0A0B6AWJ6"/>
<evidence type="ECO:0000313" key="2">
    <source>
        <dbReference type="EMBL" id="AJI25058.1"/>
    </source>
</evidence>
<dbReference type="HOGENOM" id="CLU_060077_8_0_9"/>
<protein>
    <submittedName>
        <fullName evidence="2">MerR HTH regulatory family protein</fullName>
    </submittedName>
</protein>
<dbReference type="KEGG" id="bmeg:BG04_200"/>
<sequence length="127" mass="14991">MTYTISQVAKKLNVTIYTIRYYDKEGLFPFLDRTASGNRIFKEQDIEWIDLICCLKSTGMQIKDIRTLIENCTLENAVLDKSLQMLVDHKKAVQKEIEEIHHKLETIDYKIKHLPEMYERIVNKPSN</sequence>
<dbReference type="SUPFAM" id="SSF46955">
    <property type="entry name" value="Putative DNA-binding domain"/>
    <property type="match status" value="1"/>
</dbReference>
<evidence type="ECO:0000256" key="1">
    <source>
        <dbReference type="ARBA" id="ARBA00023125"/>
    </source>
</evidence>
<dbReference type="PROSITE" id="PS50937">
    <property type="entry name" value="HTH_MERR_2"/>
    <property type="match status" value="1"/>
</dbReference>
<dbReference type="RefSeq" id="WP_013084008.1">
    <property type="nucleotide sequence ID" value="NZ_BCVB01000006.1"/>
</dbReference>
<dbReference type="PANTHER" id="PTHR30204">
    <property type="entry name" value="REDOX-CYCLING DRUG-SENSING TRANSCRIPTIONAL ACTIVATOR SOXR"/>
    <property type="match status" value="1"/>
</dbReference>
<dbReference type="Gene3D" id="1.10.1660.10">
    <property type="match status" value="1"/>
</dbReference>
<dbReference type="Pfam" id="PF13411">
    <property type="entry name" value="MerR_1"/>
    <property type="match status" value="1"/>
</dbReference>